<keyword evidence="12 17" id="KW-0812">Transmembrane</keyword>
<dbReference type="GO" id="GO:0022872">
    <property type="term" value="F:protein-N(PI)-phosphohistidine-mannitol phosphotransferase system transmembrane transporter activity"/>
    <property type="evidence" value="ECO:0007669"/>
    <property type="project" value="InterPro"/>
</dbReference>
<dbReference type="InterPro" id="IPR013011">
    <property type="entry name" value="PTS_EIIB_2"/>
</dbReference>
<dbReference type="Proteomes" id="UP000075455">
    <property type="component" value="Unassembled WGS sequence"/>
</dbReference>
<evidence type="ECO:0000256" key="3">
    <source>
        <dbReference type="ARBA" id="ARBA00004651"/>
    </source>
</evidence>
<evidence type="ECO:0000313" key="20">
    <source>
        <dbReference type="EMBL" id="KYD16531.1"/>
    </source>
</evidence>
<dbReference type="PATRIC" id="fig|81408.3.peg.3056"/>
<comment type="catalytic activity">
    <reaction evidence="1">
        <text>D-mannitol(out) + N(pros)-phospho-L-histidyl-[protein] = D-mannitol 1-phosphate(in) + L-histidyl-[protein]</text>
        <dbReference type="Rhea" id="RHEA:33363"/>
        <dbReference type="Rhea" id="RHEA-COMP:9745"/>
        <dbReference type="Rhea" id="RHEA-COMP:9746"/>
        <dbReference type="ChEBI" id="CHEBI:16899"/>
        <dbReference type="ChEBI" id="CHEBI:29979"/>
        <dbReference type="ChEBI" id="CHEBI:61381"/>
        <dbReference type="ChEBI" id="CHEBI:64837"/>
        <dbReference type="EC" id="2.7.1.197"/>
    </reaction>
</comment>
<dbReference type="GO" id="GO:0009401">
    <property type="term" value="P:phosphoenolpyruvate-dependent sugar phosphotransferase system"/>
    <property type="evidence" value="ECO:0007669"/>
    <property type="project" value="UniProtKB-KW"/>
</dbReference>
<feature type="domain" description="PTS EIIB type-2" evidence="18">
    <location>
        <begin position="384"/>
        <end position="478"/>
    </location>
</feature>
<evidence type="ECO:0000256" key="10">
    <source>
        <dbReference type="ARBA" id="ARBA00022679"/>
    </source>
</evidence>
<reference evidence="20 21" key="1">
    <citation type="submission" date="2016-01" db="EMBL/GenBank/DDBJ databases">
        <title>Draft Genome Sequences of Seven Thermophilic Sporeformers Isolated from Foods.</title>
        <authorList>
            <person name="Berendsen E.M."/>
            <person name="Wells-Bennik M.H."/>
            <person name="Krawcyk A.O."/>
            <person name="De Jong A."/>
            <person name="Holsappel S."/>
            <person name="Eijlander R.T."/>
            <person name="Kuipers O.P."/>
        </authorList>
    </citation>
    <scope>NUCLEOTIDE SEQUENCE [LARGE SCALE GENOMIC DNA]</scope>
    <source>
        <strain evidence="20 21">B4119</strain>
    </source>
</reference>
<dbReference type="Gene3D" id="3.40.50.2300">
    <property type="match status" value="1"/>
</dbReference>
<dbReference type="PANTHER" id="PTHR30181">
    <property type="entry name" value="MANNITOL PERMEASE IIC COMPONENT"/>
    <property type="match status" value="1"/>
</dbReference>
<evidence type="ECO:0000256" key="2">
    <source>
        <dbReference type="ARBA" id="ARBA00002434"/>
    </source>
</evidence>
<sequence length="478" mass="53334">MRKFGQLLSAMIYQNIAVIIVVGIIRGIFGIYGYFYNDRILLLVNPIYHTLLPILLAYTGGRLLGGQRGAVISAVVTYGFTLASSVPIIIGAMMIGPFVGWMIDYIERKIKDKIPVGYELLILNILTAIVGVVLTIVCFLYVGQILSFAIKSINNFIQTIINSWWLPFSAFLIEPGKVLFFNNIINYGILSPLGIQQAKEIGKSIFFLLESNPGPGLGVLLAYWLKTRNEKRKIVGLSMFIHFIGGIHEIYFPFVLRNWKLMLAVIGGGITGNIIFQSFDVGLVSLPSPGSIVTIIGMSPQGDVLFVLLGIFGSVLASFFLSYFLLGRAPIDATEKEYKKQLEVIKELQNIEKFQWLKKPIPQDLSLQDNINKTKAEGFNRPVRSIVFVCEAGMGSSAVGAAMLRKKLKELKLNIKVSNSSLQEIPKDADLIICHKTFLKSVQEAAPNKVYYPLQSFTNFHEYDELVNKIKISKEFTQ</sequence>
<evidence type="ECO:0000256" key="6">
    <source>
        <dbReference type="ARBA" id="ARBA00022448"/>
    </source>
</evidence>
<dbReference type="GO" id="GO:0016301">
    <property type="term" value="F:kinase activity"/>
    <property type="evidence" value="ECO:0007669"/>
    <property type="project" value="UniProtKB-KW"/>
</dbReference>
<evidence type="ECO:0000256" key="16">
    <source>
        <dbReference type="ARBA" id="ARBA00033349"/>
    </source>
</evidence>
<evidence type="ECO:0000256" key="14">
    <source>
        <dbReference type="ARBA" id="ARBA00022989"/>
    </source>
</evidence>
<dbReference type="InterPro" id="IPR050893">
    <property type="entry name" value="Sugar_PTS"/>
</dbReference>
<evidence type="ECO:0000256" key="7">
    <source>
        <dbReference type="ARBA" id="ARBA00022475"/>
    </source>
</evidence>
<dbReference type="GO" id="GO:0005886">
    <property type="term" value="C:plasma membrane"/>
    <property type="evidence" value="ECO:0007669"/>
    <property type="project" value="UniProtKB-SubCell"/>
</dbReference>
<evidence type="ECO:0000256" key="17">
    <source>
        <dbReference type="SAM" id="Phobius"/>
    </source>
</evidence>
<evidence type="ECO:0000256" key="1">
    <source>
        <dbReference type="ARBA" id="ARBA00001655"/>
    </source>
</evidence>
<dbReference type="Pfam" id="PF02378">
    <property type="entry name" value="PTS_EIIC"/>
    <property type="match status" value="1"/>
</dbReference>
<keyword evidence="10 20" id="KW-0808">Transferase</keyword>
<dbReference type="EC" id="2.7.1.197" evidence="4"/>
<dbReference type="RefSeq" id="WP_061579257.1">
    <property type="nucleotide sequence ID" value="NZ_LQYS01000032.1"/>
</dbReference>
<evidence type="ECO:0000256" key="8">
    <source>
        <dbReference type="ARBA" id="ARBA00022553"/>
    </source>
</evidence>
<evidence type="ECO:0000256" key="13">
    <source>
        <dbReference type="ARBA" id="ARBA00022777"/>
    </source>
</evidence>
<feature type="transmembrane region" description="Helical" evidence="17">
    <location>
        <begin position="120"/>
        <end position="143"/>
    </location>
</feature>
<dbReference type="InterPro" id="IPR036095">
    <property type="entry name" value="PTS_EIIB-like_sf"/>
</dbReference>
<feature type="domain" description="PTS EIIC type-2" evidence="19">
    <location>
        <begin position="4"/>
        <end position="323"/>
    </location>
</feature>
<keyword evidence="11" id="KW-0598">Phosphotransferase system</keyword>
<evidence type="ECO:0000256" key="5">
    <source>
        <dbReference type="ARBA" id="ARBA00021825"/>
    </source>
</evidence>
<dbReference type="SUPFAM" id="SSF52794">
    <property type="entry name" value="PTS system IIB component-like"/>
    <property type="match status" value="1"/>
</dbReference>
<dbReference type="PROSITE" id="PS51099">
    <property type="entry name" value="PTS_EIIB_TYPE_2"/>
    <property type="match status" value="1"/>
</dbReference>
<feature type="transmembrane region" description="Helical" evidence="17">
    <location>
        <begin position="237"/>
        <end position="256"/>
    </location>
</feature>
<comment type="function">
    <text evidence="2">The phosphoenolpyruvate-dependent sugar phosphotransferase system (sugar PTS), a major carbohydrate active transport system, catalyzes the phosphorylation of incoming sugar substrates concomitantly with their translocation across the cell membrane. The enzyme II CmtAB PTS system is involved in D-mannitol transport.</text>
</comment>
<dbReference type="InterPro" id="IPR003501">
    <property type="entry name" value="PTS_EIIB_2/3"/>
</dbReference>
<proteinExistence type="predicted"/>
<gene>
    <name evidence="20" type="ORF">B4119_1945</name>
</gene>
<keyword evidence="14 17" id="KW-1133">Transmembrane helix</keyword>
<comment type="subcellular location">
    <subcellularLocation>
        <location evidence="3">Cell membrane</location>
        <topology evidence="3">Multi-pass membrane protein</topology>
    </subcellularLocation>
</comment>
<dbReference type="GO" id="GO:0090563">
    <property type="term" value="F:protein-phosphocysteine-sugar phosphotransferase activity"/>
    <property type="evidence" value="ECO:0007669"/>
    <property type="project" value="TreeGrafter"/>
</dbReference>
<evidence type="ECO:0000259" key="18">
    <source>
        <dbReference type="PROSITE" id="PS51099"/>
    </source>
</evidence>
<dbReference type="Pfam" id="PF02302">
    <property type="entry name" value="PTS_IIB"/>
    <property type="match status" value="1"/>
</dbReference>
<evidence type="ECO:0000256" key="4">
    <source>
        <dbReference type="ARBA" id="ARBA00011909"/>
    </source>
</evidence>
<protein>
    <recommendedName>
        <fullName evidence="5">PTS system mannitol-specific EIICB component</fullName>
        <ecNumber evidence="4">2.7.1.197</ecNumber>
    </recommendedName>
    <alternativeName>
        <fullName evidence="16">EIICB-Mtl</fullName>
    </alternativeName>
</protein>
<feature type="transmembrane region" description="Helical" evidence="17">
    <location>
        <begin position="40"/>
        <end position="58"/>
    </location>
</feature>
<keyword evidence="7" id="KW-1003">Cell membrane</keyword>
<name>A0A150LWF5_9BACL</name>
<evidence type="ECO:0000259" key="19">
    <source>
        <dbReference type="PROSITE" id="PS51104"/>
    </source>
</evidence>
<feature type="transmembrane region" description="Helical" evidence="17">
    <location>
        <begin position="12"/>
        <end position="34"/>
    </location>
</feature>
<dbReference type="PANTHER" id="PTHR30181:SF3">
    <property type="entry name" value="MULTIPHOSPHORYL TRANSFER PROTEIN"/>
    <property type="match status" value="1"/>
</dbReference>
<comment type="caution">
    <text evidence="20">The sequence shown here is derived from an EMBL/GenBank/DDBJ whole genome shotgun (WGS) entry which is preliminary data.</text>
</comment>
<dbReference type="InterPro" id="IPR029503">
    <property type="entry name" value="PTS_EIIB_mannitol"/>
</dbReference>
<dbReference type="EMBL" id="LQYS01000032">
    <property type="protein sequence ID" value="KYD16531.1"/>
    <property type="molecule type" value="Genomic_DNA"/>
</dbReference>
<dbReference type="CDD" id="cd05567">
    <property type="entry name" value="PTS_IIB_mannitol"/>
    <property type="match status" value="1"/>
</dbReference>
<keyword evidence="9" id="KW-0762">Sugar transport</keyword>
<keyword evidence="13" id="KW-0418">Kinase</keyword>
<dbReference type="PROSITE" id="PS51104">
    <property type="entry name" value="PTS_EIIC_TYPE_2"/>
    <property type="match status" value="1"/>
</dbReference>
<evidence type="ECO:0000256" key="15">
    <source>
        <dbReference type="ARBA" id="ARBA00023136"/>
    </source>
</evidence>
<evidence type="ECO:0000313" key="21">
    <source>
        <dbReference type="Proteomes" id="UP000075455"/>
    </source>
</evidence>
<dbReference type="STRING" id="81408.B4119_1945"/>
<evidence type="ECO:0000256" key="9">
    <source>
        <dbReference type="ARBA" id="ARBA00022597"/>
    </source>
</evidence>
<keyword evidence="6" id="KW-0813">Transport</keyword>
<feature type="transmembrane region" description="Helical" evidence="17">
    <location>
        <begin position="70"/>
        <end position="100"/>
    </location>
</feature>
<feature type="transmembrane region" description="Helical" evidence="17">
    <location>
        <begin position="304"/>
        <end position="326"/>
    </location>
</feature>
<keyword evidence="8" id="KW-0597">Phosphoprotein</keyword>
<keyword evidence="15 17" id="KW-0472">Membrane</keyword>
<evidence type="ECO:0000256" key="12">
    <source>
        <dbReference type="ARBA" id="ARBA00022692"/>
    </source>
</evidence>
<dbReference type="InterPro" id="IPR003352">
    <property type="entry name" value="PTS_EIIC"/>
</dbReference>
<dbReference type="InterPro" id="IPR013014">
    <property type="entry name" value="PTS_EIIC_2"/>
</dbReference>
<evidence type="ECO:0000256" key="11">
    <source>
        <dbReference type="ARBA" id="ARBA00022683"/>
    </source>
</evidence>
<accession>A0A150LWF5</accession>
<dbReference type="AlphaFoldDB" id="A0A150LWF5"/>
<organism evidence="20 21">
    <name type="scientific">Saccharococcus caldoxylosilyticus</name>
    <dbReference type="NCBI Taxonomy" id="81408"/>
    <lineage>
        <taxon>Bacteria</taxon>
        <taxon>Bacillati</taxon>
        <taxon>Bacillota</taxon>
        <taxon>Bacilli</taxon>
        <taxon>Bacillales</taxon>
        <taxon>Anoxybacillaceae</taxon>
        <taxon>Saccharococcus</taxon>
    </lineage>
</organism>